<evidence type="ECO:0000256" key="3">
    <source>
        <dbReference type="ARBA" id="ARBA00013081"/>
    </source>
</evidence>
<dbReference type="Pfam" id="PF00481">
    <property type="entry name" value="PP2C"/>
    <property type="match status" value="1"/>
</dbReference>
<dbReference type="KEGG" id="ngr:NAEGRDRAFT_79666"/>
<dbReference type="RefSeq" id="XP_002677640.1">
    <property type="nucleotide sequence ID" value="XM_002677594.1"/>
</dbReference>
<dbReference type="STRING" id="5762.D2VEJ9"/>
<evidence type="ECO:0000256" key="4">
    <source>
        <dbReference type="ARBA" id="ARBA00022723"/>
    </source>
</evidence>
<dbReference type="GO" id="GO:0046872">
    <property type="term" value="F:metal ion binding"/>
    <property type="evidence" value="ECO:0007669"/>
    <property type="project" value="UniProtKB-KW"/>
</dbReference>
<dbReference type="PANTHER" id="PTHR13832:SF803">
    <property type="entry name" value="PROTEIN PHOSPHATASE 1G"/>
    <property type="match status" value="1"/>
</dbReference>
<name>D2VEJ9_NAEGR</name>
<dbReference type="SMART" id="SM00332">
    <property type="entry name" value="PP2Cc"/>
    <property type="match status" value="1"/>
</dbReference>
<keyword evidence="8" id="KW-0464">Manganese</keyword>
<organism evidence="11">
    <name type="scientific">Naegleria gruberi</name>
    <name type="common">Amoeba</name>
    <dbReference type="NCBI Taxonomy" id="5762"/>
    <lineage>
        <taxon>Eukaryota</taxon>
        <taxon>Discoba</taxon>
        <taxon>Heterolobosea</taxon>
        <taxon>Tetramitia</taxon>
        <taxon>Eutetramitia</taxon>
        <taxon>Vahlkampfiidae</taxon>
        <taxon>Naegleria</taxon>
    </lineage>
</organism>
<proteinExistence type="inferred from homology"/>
<keyword evidence="5" id="KW-0378">Hydrolase</keyword>
<comment type="similarity">
    <text evidence="2">Belongs to the PP2C family.</text>
</comment>
<reference evidence="10 11" key="1">
    <citation type="journal article" date="2010" name="Cell">
        <title>The genome of Naegleria gruberi illuminates early eukaryotic versatility.</title>
        <authorList>
            <person name="Fritz-Laylin L.K."/>
            <person name="Prochnik S.E."/>
            <person name="Ginger M.L."/>
            <person name="Dacks J.B."/>
            <person name="Carpenter M.L."/>
            <person name="Field M.C."/>
            <person name="Kuo A."/>
            <person name="Paredez A."/>
            <person name="Chapman J."/>
            <person name="Pham J."/>
            <person name="Shu S."/>
            <person name="Neupane R."/>
            <person name="Cipriano M."/>
            <person name="Mancuso J."/>
            <person name="Tu H."/>
            <person name="Salamov A."/>
            <person name="Lindquist E."/>
            <person name="Shapiro H."/>
            <person name="Lucas S."/>
            <person name="Grigoriev I.V."/>
            <person name="Cande W.Z."/>
            <person name="Fulton C."/>
            <person name="Rokhsar D.S."/>
            <person name="Dawson S.C."/>
        </authorList>
    </citation>
    <scope>NUCLEOTIDE SEQUENCE [LARGE SCALE GENOMIC DNA]</scope>
    <source>
        <strain evidence="10 11">NEG-M</strain>
    </source>
</reference>
<evidence type="ECO:0000259" key="9">
    <source>
        <dbReference type="PROSITE" id="PS51746"/>
    </source>
</evidence>
<comment type="cofactor">
    <cofactor evidence="1">
        <name>Mn(2+)</name>
        <dbReference type="ChEBI" id="CHEBI:29035"/>
    </cofactor>
</comment>
<dbReference type="EC" id="3.1.3.16" evidence="3"/>
<dbReference type="EMBL" id="GG738866">
    <property type="protein sequence ID" value="EFC44896.1"/>
    <property type="molecule type" value="Genomic_DNA"/>
</dbReference>
<keyword evidence="4" id="KW-0479">Metal-binding</keyword>
<dbReference type="Proteomes" id="UP000006671">
    <property type="component" value="Unassembled WGS sequence"/>
</dbReference>
<dbReference type="AlphaFoldDB" id="D2VEJ9"/>
<evidence type="ECO:0000256" key="7">
    <source>
        <dbReference type="ARBA" id="ARBA00022912"/>
    </source>
</evidence>
<dbReference type="CDD" id="cd00143">
    <property type="entry name" value="PP2Cc"/>
    <property type="match status" value="1"/>
</dbReference>
<protein>
    <recommendedName>
        <fullName evidence="3">protein-serine/threonine phosphatase</fullName>
        <ecNumber evidence="3">3.1.3.16</ecNumber>
    </recommendedName>
</protein>
<dbReference type="InParanoid" id="D2VEJ9"/>
<dbReference type="PANTHER" id="PTHR13832">
    <property type="entry name" value="PROTEIN PHOSPHATASE 2C"/>
    <property type="match status" value="1"/>
</dbReference>
<evidence type="ECO:0000256" key="8">
    <source>
        <dbReference type="ARBA" id="ARBA00023211"/>
    </source>
</evidence>
<dbReference type="GeneID" id="8850207"/>
<dbReference type="PROSITE" id="PS51746">
    <property type="entry name" value="PPM_2"/>
    <property type="match status" value="1"/>
</dbReference>
<dbReference type="InterPro" id="IPR015655">
    <property type="entry name" value="PP2C"/>
</dbReference>
<dbReference type="eggNOG" id="KOG0698">
    <property type="taxonomic scope" value="Eukaryota"/>
</dbReference>
<dbReference type="Gene3D" id="3.60.40.10">
    <property type="entry name" value="PPM-type phosphatase domain"/>
    <property type="match status" value="1"/>
</dbReference>
<evidence type="ECO:0000256" key="6">
    <source>
        <dbReference type="ARBA" id="ARBA00022842"/>
    </source>
</evidence>
<evidence type="ECO:0000256" key="5">
    <source>
        <dbReference type="ARBA" id="ARBA00022801"/>
    </source>
</evidence>
<keyword evidence="11" id="KW-1185">Reference proteome</keyword>
<dbReference type="InterPro" id="IPR025197">
    <property type="entry name" value="DUF4116"/>
</dbReference>
<dbReference type="SUPFAM" id="SSF81606">
    <property type="entry name" value="PP2C-like"/>
    <property type="match status" value="1"/>
</dbReference>
<accession>D2VEJ9</accession>
<evidence type="ECO:0000313" key="10">
    <source>
        <dbReference type="EMBL" id="EFC44896.1"/>
    </source>
</evidence>
<dbReference type="InterPro" id="IPR001932">
    <property type="entry name" value="PPM-type_phosphatase-like_dom"/>
</dbReference>
<evidence type="ECO:0000313" key="11">
    <source>
        <dbReference type="Proteomes" id="UP000006671"/>
    </source>
</evidence>
<feature type="domain" description="PPM-type phosphatase" evidence="9">
    <location>
        <begin position="618"/>
        <end position="849"/>
    </location>
</feature>
<keyword evidence="6" id="KW-0460">Magnesium</keyword>
<keyword evidence="7" id="KW-0904">Protein phosphatase</keyword>
<evidence type="ECO:0000256" key="1">
    <source>
        <dbReference type="ARBA" id="ARBA00001936"/>
    </source>
</evidence>
<gene>
    <name evidence="10" type="ORF">NAEGRDRAFT_79666</name>
</gene>
<evidence type="ECO:0000256" key="2">
    <source>
        <dbReference type="ARBA" id="ARBA00006702"/>
    </source>
</evidence>
<sequence length="849" mass="96378">MSTNNPYNSLNVVRGSTTTASASSQPARKQHHGLLVGRRIIDQQEEYTDTIKDDDHSTALTLTDCRKDHERGPEVIIPFPNRSHQQVKKRIRASAGFQVNLLCSEVYDDEQHNSELLTHHEDDLDHSQKEYDLITPLDSKLPDSCFPMTKKRIKHHADNQTCSHQNIHTKYLEINSTSTSCAPSIIESPESPQACVPSCHLPSDIIEIIFNFMEDSSRKIAEWVSIDFHRACLQVEKRDLFRLWNLENSCLLKPLNEDTVSPILITQLERKFQVILPYHLKTFLIELSDGRASWHNKFLHVSNMLLPISEWRDEGEQVKIGETSDGSTLIHLCKQNGSLWFKHTKHSEIVNFKNWIQMKKKHFYHVHYNIGSILQRESLPYSFHTYREIPSSCNFKTIVKAMVTQNGSLFRYANDTLKDDEEVALCAIQNNSSAFHECSAALKDNVNIAKAAVKQNGFLLQHISQRLRDEFDIVELAIRNRPMALQYASTTLKKNPILAYLAATTCGDVFENALQFAGVELRANKEFMAKVLNVKGICLKYASDALKDDVDTVFLAVNQKGTAIQYATPTLKRDLTVISAAVFQDARSLKYTPESIKSQKQFILDMIELNPKALEFVPDHFRHDREVVLNEIAVQRDGMTLYFASKTLRGDLPIVLAAISQTDKALQYATYEFSKIKPSCGAAANVCFLTSESVYCANLGDCRALVFVGESNNQCECTVMSRDHKAHYEKERMQQIGVKVVNTLPSRTFGDFQYKQPAVKTTLNKPNLEVDVIISTPEIRFIDISGKHGSVLIACDGLFDKLTNENVENLFKELKFEKARTSQEIAFDFCQTALEKKTKDNVSVVIVHF</sequence>
<dbReference type="VEuPathDB" id="AmoebaDB:NAEGRDRAFT_79666"/>
<dbReference type="InterPro" id="IPR036457">
    <property type="entry name" value="PPM-type-like_dom_sf"/>
</dbReference>
<dbReference type="Pfam" id="PF13475">
    <property type="entry name" value="DUF4116"/>
    <property type="match status" value="4"/>
</dbReference>
<dbReference type="OrthoDB" id="10264738at2759"/>
<dbReference type="GO" id="GO:0004722">
    <property type="term" value="F:protein serine/threonine phosphatase activity"/>
    <property type="evidence" value="ECO:0007669"/>
    <property type="project" value="UniProtKB-EC"/>
</dbReference>